<proteinExistence type="inferred from homology"/>
<evidence type="ECO:0000256" key="4">
    <source>
        <dbReference type="ARBA" id="ARBA00022803"/>
    </source>
</evidence>
<protein>
    <recommendedName>
        <fullName evidence="2">Tetratricopeptide repeat protein 38</fullName>
    </recommendedName>
</protein>
<dbReference type="RefSeq" id="WP_167222498.1">
    <property type="nucleotide sequence ID" value="NZ_JAAQPH010000004.1"/>
</dbReference>
<keyword evidence="3" id="KW-0677">Repeat</keyword>
<dbReference type="CDD" id="cd05804">
    <property type="entry name" value="StaR_like"/>
    <property type="match status" value="1"/>
</dbReference>
<sequence length="445" mass="48993">MHHDKRGLPQTAASAEAMTAFDATVEAYLAFELQTGDRLKETLTLDPAMPLAHCLKGCFLLLFAKRNLAKRATKALADARAAGAGAGLTPREAQHLAGLEAWLGGDLQAAAACWDAILVEHPQDIVALKLAQYLHFYLGDAPAMRRSVTRPLPAWSEDLPGYGYVLGLKAFALEECGYYAGAEAIGRDAVARNPRDIWAAHAVAHVMEMQDRAEEGSKWIDGLEPAWSGCNNFAYHVYWHRCLFLLDQGDTAAVLRHYDGKVRADLSEEYLDISNAVALLWRLEQRGVDVGARWDELAEKATRLGEDHMLIFADAHYLMALAATRRDKQAEALLDSLEDFARGQGTQEAVARDVGLPLGRAILAYGQGRYDDAVLALQPCRAKLNRLGGSHAQRDLFEQMMIDAAIKAGKIEIARTLLLERAETRRDNAWNHAMLVAAERTLTPN</sequence>
<name>A0A967C3X8_9PROT</name>
<keyword evidence="4" id="KW-0802">TPR repeat</keyword>
<evidence type="ECO:0000256" key="3">
    <source>
        <dbReference type="ARBA" id="ARBA00022737"/>
    </source>
</evidence>
<dbReference type="PANTHER" id="PTHR16263:SF4">
    <property type="entry name" value="TETRATRICOPEPTIDE REPEAT PROTEIN 38"/>
    <property type="match status" value="1"/>
</dbReference>
<dbReference type="InterPro" id="IPR011990">
    <property type="entry name" value="TPR-like_helical_dom_sf"/>
</dbReference>
<gene>
    <name evidence="5" type="ORF">HBA54_06160</name>
</gene>
<evidence type="ECO:0000256" key="1">
    <source>
        <dbReference type="ARBA" id="ARBA00005857"/>
    </source>
</evidence>
<evidence type="ECO:0000256" key="2">
    <source>
        <dbReference type="ARBA" id="ARBA00019992"/>
    </source>
</evidence>
<comment type="caution">
    <text evidence="5">The sequence shown here is derived from an EMBL/GenBank/DDBJ whole genome shotgun (WGS) entry which is preliminary data.</text>
</comment>
<reference evidence="5" key="1">
    <citation type="submission" date="2020-03" db="EMBL/GenBank/DDBJ databases">
        <title>Genome of Pelagibius litoralis DSM 21314T.</title>
        <authorList>
            <person name="Wang G."/>
        </authorList>
    </citation>
    <scope>NUCLEOTIDE SEQUENCE</scope>
    <source>
        <strain evidence="5">DSM 21314</strain>
    </source>
</reference>
<accession>A0A967C3X8</accession>
<keyword evidence="6" id="KW-1185">Reference proteome</keyword>
<evidence type="ECO:0000313" key="6">
    <source>
        <dbReference type="Proteomes" id="UP000761264"/>
    </source>
</evidence>
<evidence type="ECO:0000313" key="5">
    <source>
        <dbReference type="EMBL" id="NIA68170.1"/>
    </source>
</evidence>
<dbReference type="Proteomes" id="UP000761264">
    <property type="component" value="Unassembled WGS sequence"/>
</dbReference>
<dbReference type="EMBL" id="JAAQPH010000004">
    <property type="protein sequence ID" value="NIA68170.1"/>
    <property type="molecule type" value="Genomic_DNA"/>
</dbReference>
<dbReference type="AlphaFoldDB" id="A0A967C3X8"/>
<comment type="similarity">
    <text evidence="1">Belongs to the TTC38 family.</text>
</comment>
<dbReference type="Gene3D" id="1.25.40.10">
    <property type="entry name" value="Tetratricopeptide repeat domain"/>
    <property type="match status" value="1"/>
</dbReference>
<dbReference type="InterPro" id="IPR033891">
    <property type="entry name" value="TTC38"/>
</dbReference>
<dbReference type="PANTHER" id="PTHR16263">
    <property type="entry name" value="TETRATRICOPEPTIDE REPEAT PROTEIN 38"/>
    <property type="match status" value="1"/>
</dbReference>
<dbReference type="SUPFAM" id="SSF48452">
    <property type="entry name" value="TPR-like"/>
    <property type="match status" value="1"/>
</dbReference>
<organism evidence="5 6">
    <name type="scientific">Pelagibius litoralis</name>
    <dbReference type="NCBI Taxonomy" id="374515"/>
    <lineage>
        <taxon>Bacteria</taxon>
        <taxon>Pseudomonadati</taxon>
        <taxon>Pseudomonadota</taxon>
        <taxon>Alphaproteobacteria</taxon>
        <taxon>Rhodospirillales</taxon>
        <taxon>Rhodovibrionaceae</taxon>
        <taxon>Pelagibius</taxon>
    </lineage>
</organism>